<proteinExistence type="predicted"/>
<gene>
    <name evidence="1" type="ORF">GCM10010503_37300</name>
</gene>
<dbReference type="EMBL" id="BMUE01000007">
    <property type="protein sequence ID" value="GGW56640.1"/>
    <property type="molecule type" value="Genomic_DNA"/>
</dbReference>
<reference evidence="1" key="2">
    <citation type="submission" date="2020-09" db="EMBL/GenBank/DDBJ databases">
        <authorList>
            <person name="Sun Q."/>
            <person name="Ohkuma M."/>
        </authorList>
    </citation>
    <scope>NUCLEOTIDE SEQUENCE</scope>
    <source>
        <strain evidence="1">JCM 4490</strain>
    </source>
</reference>
<evidence type="ECO:0000313" key="2">
    <source>
        <dbReference type="Proteomes" id="UP000620224"/>
    </source>
</evidence>
<reference evidence="1" key="1">
    <citation type="journal article" date="2014" name="Int. J. Syst. Evol. Microbiol.">
        <title>Complete genome sequence of Corynebacterium casei LMG S-19264T (=DSM 44701T), isolated from a smear-ripened cheese.</title>
        <authorList>
            <consortium name="US DOE Joint Genome Institute (JGI-PGF)"/>
            <person name="Walter F."/>
            <person name="Albersmeier A."/>
            <person name="Kalinowski J."/>
            <person name="Ruckert C."/>
        </authorList>
    </citation>
    <scope>NUCLEOTIDE SEQUENCE</scope>
    <source>
        <strain evidence="1">JCM 4490</strain>
    </source>
</reference>
<evidence type="ECO:0008006" key="3">
    <source>
        <dbReference type="Google" id="ProtNLM"/>
    </source>
</evidence>
<protein>
    <recommendedName>
        <fullName evidence="3">XRE family transcriptional regulator</fullName>
    </recommendedName>
</protein>
<accession>A0A918J8S9</accession>
<dbReference type="Proteomes" id="UP000620224">
    <property type="component" value="Unassembled WGS sequence"/>
</dbReference>
<name>A0A918J8S9_9ACTN</name>
<comment type="caution">
    <text evidence="1">The sequence shown here is derived from an EMBL/GenBank/DDBJ whole genome shotgun (WGS) entry which is preliminary data.</text>
</comment>
<sequence length="43" mass="4746">MDPGAGPVQRFAFHLRKLRTEAGGITYRALAQRADYSVTTLPL</sequence>
<evidence type="ECO:0000313" key="1">
    <source>
        <dbReference type="EMBL" id="GGW56640.1"/>
    </source>
</evidence>
<dbReference type="AlphaFoldDB" id="A0A918J8S9"/>
<organism evidence="1 2">
    <name type="scientific">Streptomyces lucensis JCM 4490</name>
    <dbReference type="NCBI Taxonomy" id="1306176"/>
    <lineage>
        <taxon>Bacteria</taxon>
        <taxon>Bacillati</taxon>
        <taxon>Actinomycetota</taxon>
        <taxon>Actinomycetes</taxon>
        <taxon>Kitasatosporales</taxon>
        <taxon>Streptomycetaceae</taxon>
        <taxon>Streptomyces</taxon>
    </lineage>
</organism>
<keyword evidence="2" id="KW-1185">Reference proteome</keyword>